<reference evidence="5 6" key="1">
    <citation type="journal article" date="2024" name="G3 (Bethesda)">
        <title>Genome assembly of Hibiscus sabdariffa L. provides insights into metabolisms of medicinal natural products.</title>
        <authorList>
            <person name="Kim T."/>
        </authorList>
    </citation>
    <scope>NUCLEOTIDE SEQUENCE [LARGE SCALE GENOMIC DNA]</scope>
    <source>
        <strain evidence="5">TK-2024</strain>
        <tissue evidence="5">Old leaves</tissue>
    </source>
</reference>
<evidence type="ECO:0000256" key="1">
    <source>
        <dbReference type="ARBA" id="ARBA00022723"/>
    </source>
</evidence>
<proteinExistence type="predicted"/>
<keyword evidence="1" id="KW-0479">Metal-binding</keyword>
<dbReference type="Gene3D" id="2.60.120.330">
    <property type="entry name" value="B-lactam Antibiotic, Isopenicillin N Synthase, Chain"/>
    <property type="match status" value="1"/>
</dbReference>
<keyword evidence="6" id="KW-1185">Reference proteome</keyword>
<comment type="caution">
    <text evidence="5">The sequence shown here is derived from an EMBL/GenBank/DDBJ whole genome shotgun (WGS) entry which is preliminary data.</text>
</comment>
<gene>
    <name evidence="5" type="ORF">V6N12_068157</name>
</gene>
<evidence type="ECO:0000313" key="6">
    <source>
        <dbReference type="Proteomes" id="UP001472677"/>
    </source>
</evidence>
<name>A0ABR2FP65_9ROSI</name>
<keyword evidence="3" id="KW-0408">Iron</keyword>
<organism evidence="5 6">
    <name type="scientific">Hibiscus sabdariffa</name>
    <name type="common">roselle</name>
    <dbReference type="NCBI Taxonomy" id="183260"/>
    <lineage>
        <taxon>Eukaryota</taxon>
        <taxon>Viridiplantae</taxon>
        <taxon>Streptophyta</taxon>
        <taxon>Embryophyta</taxon>
        <taxon>Tracheophyta</taxon>
        <taxon>Spermatophyta</taxon>
        <taxon>Magnoliopsida</taxon>
        <taxon>eudicotyledons</taxon>
        <taxon>Gunneridae</taxon>
        <taxon>Pentapetalae</taxon>
        <taxon>rosids</taxon>
        <taxon>malvids</taxon>
        <taxon>Malvales</taxon>
        <taxon>Malvaceae</taxon>
        <taxon>Malvoideae</taxon>
        <taxon>Hibiscus</taxon>
    </lineage>
</organism>
<keyword evidence="2" id="KW-0560">Oxidoreductase</keyword>
<dbReference type="PANTHER" id="PTHR10209">
    <property type="entry name" value="OXIDOREDUCTASE, 2OG-FE II OXYGENASE FAMILY PROTEIN"/>
    <property type="match status" value="1"/>
</dbReference>
<dbReference type="Proteomes" id="UP001472677">
    <property type="component" value="Unassembled WGS sequence"/>
</dbReference>
<dbReference type="Pfam" id="PF14226">
    <property type="entry name" value="DIOX_N"/>
    <property type="match status" value="1"/>
</dbReference>
<evidence type="ECO:0000256" key="2">
    <source>
        <dbReference type="ARBA" id="ARBA00023002"/>
    </source>
</evidence>
<dbReference type="InterPro" id="IPR027443">
    <property type="entry name" value="IPNS-like_sf"/>
</dbReference>
<evidence type="ECO:0000313" key="5">
    <source>
        <dbReference type="EMBL" id="KAK8583902.1"/>
    </source>
</evidence>
<dbReference type="PANTHER" id="PTHR10209:SF546">
    <property type="entry name" value="1-AMINOCYCLOPROPANE-1-CARBOXYLATE OXIDASE HOMOLOG 4-LIKE"/>
    <property type="match status" value="1"/>
</dbReference>
<dbReference type="SUPFAM" id="SSF51197">
    <property type="entry name" value="Clavaminate synthase-like"/>
    <property type="match status" value="1"/>
</dbReference>
<dbReference type="EMBL" id="JBBPBM010000005">
    <property type="protein sequence ID" value="KAK8583902.1"/>
    <property type="molecule type" value="Genomic_DNA"/>
</dbReference>
<sequence>MKDIKEFDQSKNGVKGLIDSSNAAIPKIFIQPPTLDPRRTDTSNILVIGLEGIRSESHCPEMVVQIKKAANKWAFFQVINHGIPETMLEETIRAVKSFHEQPSETKAVYYSREDTLN</sequence>
<accession>A0ABR2FP65</accession>
<dbReference type="InterPro" id="IPR026992">
    <property type="entry name" value="DIOX_N"/>
</dbReference>
<evidence type="ECO:0000256" key="3">
    <source>
        <dbReference type="ARBA" id="ARBA00023004"/>
    </source>
</evidence>
<feature type="domain" description="Non-haem dioxygenase N-terminal" evidence="4">
    <location>
        <begin position="47"/>
        <end position="112"/>
    </location>
</feature>
<evidence type="ECO:0000259" key="4">
    <source>
        <dbReference type="Pfam" id="PF14226"/>
    </source>
</evidence>
<protein>
    <recommendedName>
        <fullName evidence="4">Non-haem dioxygenase N-terminal domain-containing protein</fullName>
    </recommendedName>
</protein>